<dbReference type="Pfam" id="PF13563">
    <property type="entry name" value="2_5_RNA_ligase2"/>
    <property type="match status" value="1"/>
</dbReference>
<protein>
    <recommendedName>
        <fullName evidence="2">RNA 2',3'-cyclic phosphodiesterase</fullName>
        <shortName evidence="2">RNA 2',3'-CPDase</shortName>
        <ecNumber evidence="2">3.1.4.58</ecNumber>
    </recommendedName>
</protein>
<dbReference type="InterPro" id="IPR004175">
    <property type="entry name" value="RNA_CPDase"/>
</dbReference>
<dbReference type="PANTHER" id="PTHR35561">
    <property type="entry name" value="RNA 2',3'-CYCLIC PHOSPHODIESTERASE"/>
    <property type="match status" value="1"/>
</dbReference>
<organism evidence="3 4">
    <name type="scientific">Paenibacillus gyeongsangnamensis</name>
    <dbReference type="NCBI Taxonomy" id="3388067"/>
    <lineage>
        <taxon>Bacteria</taxon>
        <taxon>Bacillati</taxon>
        <taxon>Bacillota</taxon>
        <taxon>Bacilli</taxon>
        <taxon>Bacillales</taxon>
        <taxon>Paenibacillaceae</taxon>
        <taxon>Paenibacillus</taxon>
    </lineage>
</organism>
<keyword evidence="1 2" id="KW-0378">Hydrolase</keyword>
<dbReference type="EC" id="3.1.4.58" evidence="2"/>
<comment type="function">
    <text evidence="2">Hydrolyzes RNA 2',3'-cyclic phosphodiester to an RNA 2'-phosphomonoester.</text>
</comment>
<dbReference type="NCBIfam" id="TIGR02258">
    <property type="entry name" value="2_5_ligase"/>
    <property type="match status" value="1"/>
</dbReference>
<comment type="caution">
    <text evidence="3">The sequence shown here is derived from an EMBL/GenBank/DDBJ whole genome shotgun (WGS) entry which is preliminary data.</text>
</comment>
<sequence length="212" mass="23989">MTIEGGMDRLEPKQRLFVAVSLPQEIKTFVNEWMEELKTELPFQKWMHPEDLHVTVKFLGETETENLALIRQALLPAAAAAPALRLKLTSLGIFGKPALPSLLWAGIAGDTEELTTLQSRVEDAMEPLGFAKEDRAYKPHLTLARRGCGSSGRQYGELNRLKPHDGFQPEWAANALTVYRSRLNHRPMYDLLMTIPFHELKNATARELEELN</sequence>
<name>A0ABT4QHU7_9BACL</name>
<proteinExistence type="inferred from homology"/>
<feature type="short sequence motif" description="HXTX 1" evidence="2">
    <location>
        <begin position="53"/>
        <end position="56"/>
    </location>
</feature>
<dbReference type="PANTHER" id="PTHR35561:SF1">
    <property type="entry name" value="RNA 2',3'-CYCLIC PHOSPHODIESTERASE"/>
    <property type="match status" value="1"/>
</dbReference>
<reference evidence="3 4" key="1">
    <citation type="submission" date="2022-12" db="EMBL/GenBank/DDBJ databases">
        <title>Draft genome sequence of Paenibacillus sp. dW9.</title>
        <authorList>
            <person name="Choi E.-W."/>
            <person name="Kim D.-U."/>
        </authorList>
    </citation>
    <scope>NUCLEOTIDE SEQUENCE [LARGE SCALE GENOMIC DNA]</scope>
    <source>
        <strain evidence="4">dW9</strain>
    </source>
</reference>
<dbReference type="Gene3D" id="3.90.1140.10">
    <property type="entry name" value="Cyclic phosphodiesterase"/>
    <property type="match status" value="1"/>
</dbReference>
<comment type="similarity">
    <text evidence="2">Belongs to the 2H phosphoesterase superfamily. ThpR family.</text>
</comment>
<evidence type="ECO:0000313" key="3">
    <source>
        <dbReference type="EMBL" id="MCZ8516458.1"/>
    </source>
</evidence>
<evidence type="ECO:0000256" key="1">
    <source>
        <dbReference type="ARBA" id="ARBA00022801"/>
    </source>
</evidence>
<dbReference type="InterPro" id="IPR009097">
    <property type="entry name" value="Cyclic_Pdiesterase"/>
</dbReference>
<evidence type="ECO:0000256" key="2">
    <source>
        <dbReference type="HAMAP-Rule" id="MF_01940"/>
    </source>
</evidence>
<feature type="active site" description="Proton donor" evidence="2">
    <location>
        <position position="53"/>
    </location>
</feature>
<dbReference type="SUPFAM" id="SSF55144">
    <property type="entry name" value="LigT-like"/>
    <property type="match status" value="1"/>
</dbReference>
<dbReference type="Proteomes" id="UP001527882">
    <property type="component" value="Unassembled WGS sequence"/>
</dbReference>
<dbReference type="HAMAP" id="MF_01940">
    <property type="entry name" value="RNA_CPDase"/>
    <property type="match status" value="1"/>
</dbReference>
<feature type="short sequence motif" description="HXTX 2" evidence="2">
    <location>
        <begin position="140"/>
        <end position="143"/>
    </location>
</feature>
<keyword evidence="4" id="KW-1185">Reference proteome</keyword>
<accession>A0ABT4QHU7</accession>
<comment type="catalytic activity">
    <reaction evidence="2">
        <text>a 3'-end 2',3'-cyclophospho-ribonucleotide-RNA + H2O = a 3'-end 2'-phospho-ribonucleotide-RNA + H(+)</text>
        <dbReference type="Rhea" id="RHEA:11828"/>
        <dbReference type="Rhea" id="RHEA-COMP:10464"/>
        <dbReference type="Rhea" id="RHEA-COMP:17353"/>
        <dbReference type="ChEBI" id="CHEBI:15377"/>
        <dbReference type="ChEBI" id="CHEBI:15378"/>
        <dbReference type="ChEBI" id="CHEBI:83064"/>
        <dbReference type="ChEBI" id="CHEBI:173113"/>
        <dbReference type="EC" id="3.1.4.58"/>
    </reaction>
</comment>
<dbReference type="EMBL" id="JAQAGZ010000024">
    <property type="protein sequence ID" value="MCZ8516458.1"/>
    <property type="molecule type" value="Genomic_DNA"/>
</dbReference>
<gene>
    <name evidence="3" type="primary">thpR</name>
    <name evidence="3" type="ORF">O9H85_29545</name>
</gene>
<dbReference type="RefSeq" id="WP_269884995.1">
    <property type="nucleotide sequence ID" value="NZ_JAQAGZ010000024.1"/>
</dbReference>
<feature type="active site" description="Proton acceptor" evidence="2">
    <location>
        <position position="140"/>
    </location>
</feature>
<evidence type="ECO:0000313" key="4">
    <source>
        <dbReference type="Proteomes" id="UP001527882"/>
    </source>
</evidence>